<protein>
    <submittedName>
        <fullName evidence="1">Uncharacterized protein</fullName>
    </submittedName>
</protein>
<dbReference type="EMBL" id="ASPP01008760">
    <property type="protein sequence ID" value="ETO25069.1"/>
    <property type="molecule type" value="Genomic_DNA"/>
</dbReference>
<reference evidence="1 2" key="1">
    <citation type="journal article" date="2013" name="Curr. Biol.">
        <title>The Genome of the Foraminiferan Reticulomyxa filosa.</title>
        <authorList>
            <person name="Glockner G."/>
            <person name="Hulsmann N."/>
            <person name="Schleicher M."/>
            <person name="Noegel A.A."/>
            <person name="Eichinger L."/>
            <person name="Gallinger C."/>
            <person name="Pawlowski J."/>
            <person name="Sierra R."/>
            <person name="Euteneuer U."/>
            <person name="Pillet L."/>
            <person name="Moustafa A."/>
            <person name="Platzer M."/>
            <person name="Groth M."/>
            <person name="Szafranski K."/>
            <person name="Schliwa M."/>
        </authorList>
    </citation>
    <scope>NUCLEOTIDE SEQUENCE [LARGE SCALE GENOMIC DNA]</scope>
</reference>
<name>X6NH61_RETFI</name>
<keyword evidence="2" id="KW-1185">Reference proteome</keyword>
<sequence length="194" mass="22278">VDNVIARYEPTQKILAGLNALTRWGENTLVSRSKFLIDFFWQQSNTNDVLRSAQVHEAFMHTPFPLTVALLHKYPQYDALVLRYLQKICEKNPKYIIHHAKIYGKKLMLSLLEYLKHVYQSLPENRSSANNVTFIDKEITQLINSDDLQPLPVNPLSKPNAVVVDSTNEFDIDEIRTIVTSNVLSDLVILEKKA</sequence>
<accession>X6NH61</accession>
<proteinExistence type="predicted"/>
<evidence type="ECO:0000313" key="1">
    <source>
        <dbReference type="EMBL" id="ETO25069.1"/>
    </source>
</evidence>
<dbReference type="AlphaFoldDB" id="X6NH61"/>
<feature type="non-terminal residue" evidence="1">
    <location>
        <position position="1"/>
    </location>
</feature>
<gene>
    <name evidence="1" type="ORF">RFI_12076</name>
</gene>
<comment type="caution">
    <text evidence="1">The sequence shown here is derived from an EMBL/GenBank/DDBJ whole genome shotgun (WGS) entry which is preliminary data.</text>
</comment>
<dbReference type="Proteomes" id="UP000023152">
    <property type="component" value="Unassembled WGS sequence"/>
</dbReference>
<evidence type="ECO:0000313" key="2">
    <source>
        <dbReference type="Proteomes" id="UP000023152"/>
    </source>
</evidence>
<organism evidence="1 2">
    <name type="scientific">Reticulomyxa filosa</name>
    <dbReference type="NCBI Taxonomy" id="46433"/>
    <lineage>
        <taxon>Eukaryota</taxon>
        <taxon>Sar</taxon>
        <taxon>Rhizaria</taxon>
        <taxon>Retaria</taxon>
        <taxon>Foraminifera</taxon>
        <taxon>Monothalamids</taxon>
        <taxon>Reticulomyxidae</taxon>
        <taxon>Reticulomyxa</taxon>
    </lineage>
</organism>